<comment type="similarity">
    <text evidence="2">Belongs to the plant DMP1 protein family.</text>
</comment>
<accession>A0A6A1VQ88</accession>
<comment type="caution">
    <text evidence="7">The sequence shown here is derived from an EMBL/GenBank/DDBJ whole genome shotgun (WGS) entry which is preliminary data.</text>
</comment>
<gene>
    <name evidence="7" type="ORF">CJ030_MR5G027249</name>
</gene>
<protein>
    <submittedName>
        <fullName evidence="7">Uncharacterized protein</fullName>
    </submittedName>
</protein>
<keyword evidence="4 6" id="KW-1133">Transmembrane helix</keyword>
<dbReference type="GO" id="GO:0016020">
    <property type="term" value="C:membrane"/>
    <property type="evidence" value="ECO:0007669"/>
    <property type="project" value="UniProtKB-SubCell"/>
</dbReference>
<keyword evidence="5 6" id="KW-0472">Membrane</keyword>
<keyword evidence="3 6" id="KW-0812">Transmembrane</keyword>
<reference evidence="7 8" key="1">
    <citation type="journal article" date="2019" name="Plant Biotechnol. J.">
        <title>The red bayberry genome and genetic basis of sex determination.</title>
        <authorList>
            <person name="Jia H.M."/>
            <person name="Jia H.J."/>
            <person name="Cai Q.L."/>
            <person name="Wang Y."/>
            <person name="Zhao H.B."/>
            <person name="Yang W.F."/>
            <person name="Wang G.Y."/>
            <person name="Li Y.H."/>
            <person name="Zhan D.L."/>
            <person name="Shen Y.T."/>
            <person name="Niu Q.F."/>
            <person name="Chang L."/>
            <person name="Qiu J."/>
            <person name="Zhao L."/>
            <person name="Xie H.B."/>
            <person name="Fu W.Y."/>
            <person name="Jin J."/>
            <person name="Li X.W."/>
            <person name="Jiao Y."/>
            <person name="Zhou C.C."/>
            <person name="Tu T."/>
            <person name="Chai C.Y."/>
            <person name="Gao J.L."/>
            <person name="Fan L.J."/>
            <person name="van de Weg E."/>
            <person name="Wang J.Y."/>
            <person name="Gao Z.S."/>
        </authorList>
    </citation>
    <scope>NUCLEOTIDE SEQUENCE [LARGE SCALE GENOMIC DNA]</scope>
    <source>
        <tissue evidence="7">Leaves</tissue>
    </source>
</reference>
<dbReference type="Pfam" id="PF05078">
    <property type="entry name" value="DUF679"/>
    <property type="match status" value="1"/>
</dbReference>
<evidence type="ECO:0000256" key="5">
    <source>
        <dbReference type="ARBA" id="ARBA00023136"/>
    </source>
</evidence>
<sequence length="194" mass="21443">MGKCCCPNRSAITDGTFSGLRNLIRLLPTGTAFTYLFLGPLFSNFGRCHPFNKLLTGVLVGVCGWSCFISTFTDSYVGLDGRTHFGIATRKGLWPSRRESHNVDLAVYRLRFRDFVHALFVMLVFAVVVFLDPNTVGCFSLTSNRSFLKLMPPLVGMVSSVVFFFFPTSRNGIGYFSTSSSKSREISLSTAQGV</sequence>
<organism evidence="7 8">
    <name type="scientific">Morella rubra</name>
    <name type="common">Chinese bayberry</name>
    <dbReference type="NCBI Taxonomy" id="262757"/>
    <lineage>
        <taxon>Eukaryota</taxon>
        <taxon>Viridiplantae</taxon>
        <taxon>Streptophyta</taxon>
        <taxon>Embryophyta</taxon>
        <taxon>Tracheophyta</taxon>
        <taxon>Spermatophyta</taxon>
        <taxon>Magnoliopsida</taxon>
        <taxon>eudicotyledons</taxon>
        <taxon>Gunneridae</taxon>
        <taxon>Pentapetalae</taxon>
        <taxon>rosids</taxon>
        <taxon>fabids</taxon>
        <taxon>Fagales</taxon>
        <taxon>Myricaceae</taxon>
        <taxon>Morella</taxon>
    </lineage>
</organism>
<proteinExistence type="inferred from homology"/>
<evidence type="ECO:0000256" key="4">
    <source>
        <dbReference type="ARBA" id="ARBA00022989"/>
    </source>
</evidence>
<dbReference type="Proteomes" id="UP000516437">
    <property type="component" value="Chromosome 5"/>
</dbReference>
<evidence type="ECO:0000313" key="8">
    <source>
        <dbReference type="Proteomes" id="UP000516437"/>
    </source>
</evidence>
<dbReference type="OrthoDB" id="1928191at2759"/>
<dbReference type="PANTHER" id="PTHR31621">
    <property type="entry name" value="PROTEIN DMP3"/>
    <property type="match status" value="1"/>
</dbReference>
<name>A0A6A1VQ88_9ROSI</name>
<feature type="transmembrane region" description="Helical" evidence="6">
    <location>
        <begin position="147"/>
        <end position="166"/>
    </location>
</feature>
<dbReference type="GO" id="GO:0010256">
    <property type="term" value="P:endomembrane system organization"/>
    <property type="evidence" value="ECO:0007669"/>
    <property type="project" value="TreeGrafter"/>
</dbReference>
<dbReference type="GO" id="GO:0005737">
    <property type="term" value="C:cytoplasm"/>
    <property type="evidence" value="ECO:0007669"/>
    <property type="project" value="UniProtKB-ARBA"/>
</dbReference>
<evidence type="ECO:0000256" key="6">
    <source>
        <dbReference type="SAM" id="Phobius"/>
    </source>
</evidence>
<feature type="transmembrane region" description="Helical" evidence="6">
    <location>
        <begin position="115"/>
        <end position="135"/>
    </location>
</feature>
<dbReference type="InterPro" id="IPR007770">
    <property type="entry name" value="DMP"/>
</dbReference>
<dbReference type="AlphaFoldDB" id="A0A6A1VQ88"/>
<keyword evidence="8" id="KW-1185">Reference proteome</keyword>
<evidence type="ECO:0000313" key="7">
    <source>
        <dbReference type="EMBL" id="KAB1214136.1"/>
    </source>
</evidence>
<comment type="subcellular location">
    <subcellularLocation>
        <location evidence="1">Membrane</location>
        <topology evidence="1">Multi-pass membrane protein</topology>
    </subcellularLocation>
</comment>
<evidence type="ECO:0000256" key="2">
    <source>
        <dbReference type="ARBA" id="ARBA00008707"/>
    </source>
</evidence>
<evidence type="ECO:0000256" key="3">
    <source>
        <dbReference type="ARBA" id="ARBA00022692"/>
    </source>
</evidence>
<feature type="transmembrane region" description="Helical" evidence="6">
    <location>
        <begin position="23"/>
        <end position="42"/>
    </location>
</feature>
<dbReference type="PANTHER" id="PTHR31621:SF66">
    <property type="entry name" value="PROTEIN DMP2"/>
    <property type="match status" value="1"/>
</dbReference>
<feature type="transmembrane region" description="Helical" evidence="6">
    <location>
        <begin position="54"/>
        <end position="72"/>
    </location>
</feature>
<dbReference type="EMBL" id="RXIC02000023">
    <property type="protein sequence ID" value="KAB1214136.1"/>
    <property type="molecule type" value="Genomic_DNA"/>
</dbReference>
<evidence type="ECO:0000256" key="1">
    <source>
        <dbReference type="ARBA" id="ARBA00004141"/>
    </source>
</evidence>